<name>A0A0F9JV44_9ZZZZ</name>
<reference evidence="1" key="1">
    <citation type="journal article" date="2015" name="Nature">
        <title>Complex archaea that bridge the gap between prokaryotes and eukaryotes.</title>
        <authorList>
            <person name="Spang A."/>
            <person name="Saw J.H."/>
            <person name="Jorgensen S.L."/>
            <person name="Zaremba-Niedzwiedzka K."/>
            <person name="Martijn J."/>
            <person name="Lind A.E."/>
            <person name="van Eijk R."/>
            <person name="Schleper C."/>
            <person name="Guy L."/>
            <person name="Ettema T.J."/>
        </authorList>
    </citation>
    <scope>NUCLEOTIDE SEQUENCE</scope>
</reference>
<evidence type="ECO:0000313" key="1">
    <source>
        <dbReference type="EMBL" id="KKM73583.1"/>
    </source>
</evidence>
<dbReference type="AlphaFoldDB" id="A0A0F9JV44"/>
<accession>A0A0F9JV44</accession>
<comment type="caution">
    <text evidence="1">The sequence shown here is derived from an EMBL/GenBank/DDBJ whole genome shotgun (WGS) entry which is preliminary data.</text>
</comment>
<organism evidence="1">
    <name type="scientific">marine sediment metagenome</name>
    <dbReference type="NCBI Taxonomy" id="412755"/>
    <lineage>
        <taxon>unclassified sequences</taxon>
        <taxon>metagenomes</taxon>
        <taxon>ecological metagenomes</taxon>
    </lineage>
</organism>
<sequence length="113" mass="13466">MTNNKSDNAFKQARRIATSELMEMNKLINERKTKETTTLKEKYKVCKLELETARHRLDERLGVSEAKVWDRIEDLLEENKKLKEALPFFRSVILCGEQWTETCEKIFKQAWNK</sequence>
<dbReference type="EMBL" id="LAZR01009279">
    <property type="protein sequence ID" value="KKM73583.1"/>
    <property type="molecule type" value="Genomic_DNA"/>
</dbReference>
<proteinExistence type="predicted"/>
<gene>
    <name evidence="1" type="ORF">LCGC14_1408920</name>
</gene>
<protein>
    <submittedName>
        <fullName evidence="1">Uncharacterized protein</fullName>
    </submittedName>
</protein>